<reference evidence="1" key="2">
    <citation type="submission" date="2013-05" db="EMBL/GenBank/DDBJ databases">
        <authorList>
            <person name="Carter J.-M."/>
            <person name="Baker S.C."/>
            <person name="Pink R."/>
            <person name="Carter D.R.F."/>
            <person name="Collins A."/>
            <person name="Tomlin J."/>
            <person name="Gibbs M."/>
            <person name="Breuker C.J."/>
        </authorList>
    </citation>
    <scope>NUCLEOTIDE SEQUENCE</scope>
    <source>
        <tissue evidence="1">Ovary</tissue>
    </source>
</reference>
<name>S4PAK6_9NEOP</name>
<proteinExistence type="predicted"/>
<dbReference type="EMBL" id="GAIX01003224">
    <property type="protein sequence ID" value="JAA89336.1"/>
    <property type="molecule type" value="Transcribed_RNA"/>
</dbReference>
<sequence length="73" mass="7986">MSLVDTGQGSNQLLHIVNTGNQKNNSTGQLIKRVNLLTNLQGSNEQKMVQFVCKSADGKSIHLNAPHQRSMVL</sequence>
<feature type="non-terminal residue" evidence="1">
    <location>
        <position position="73"/>
    </location>
</feature>
<dbReference type="AlphaFoldDB" id="S4PAK6"/>
<organism evidence="1">
    <name type="scientific">Pararge aegeria</name>
    <name type="common">speckled wood butterfly</name>
    <dbReference type="NCBI Taxonomy" id="116150"/>
    <lineage>
        <taxon>Eukaryota</taxon>
        <taxon>Metazoa</taxon>
        <taxon>Ecdysozoa</taxon>
        <taxon>Arthropoda</taxon>
        <taxon>Hexapoda</taxon>
        <taxon>Insecta</taxon>
        <taxon>Pterygota</taxon>
        <taxon>Neoptera</taxon>
        <taxon>Endopterygota</taxon>
        <taxon>Lepidoptera</taxon>
        <taxon>Glossata</taxon>
        <taxon>Ditrysia</taxon>
        <taxon>Papilionoidea</taxon>
        <taxon>Nymphalidae</taxon>
        <taxon>Satyrinae</taxon>
        <taxon>Satyrini</taxon>
        <taxon>Parargina</taxon>
        <taxon>Pararge</taxon>
    </lineage>
</organism>
<reference evidence="1" key="1">
    <citation type="journal article" date="2013" name="BMC Genomics">
        <title>Unscrambling butterfly oogenesis.</title>
        <authorList>
            <person name="Carter J.M."/>
            <person name="Baker S.C."/>
            <person name="Pink R."/>
            <person name="Carter D.R."/>
            <person name="Collins A."/>
            <person name="Tomlin J."/>
            <person name="Gibbs M."/>
            <person name="Breuker C.J."/>
        </authorList>
    </citation>
    <scope>NUCLEOTIDE SEQUENCE</scope>
    <source>
        <tissue evidence="1">Ovary</tissue>
    </source>
</reference>
<accession>S4PAK6</accession>
<protein>
    <submittedName>
        <fullName evidence="1">Uncharacterized protein</fullName>
    </submittedName>
</protein>
<evidence type="ECO:0000313" key="1">
    <source>
        <dbReference type="EMBL" id="JAA89336.1"/>
    </source>
</evidence>